<evidence type="ECO:0000313" key="2">
    <source>
        <dbReference type="Proteomes" id="UP001165960"/>
    </source>
</evidence>
<evidence type="ECO:0000313" key="1">
    <source>
        <dbReference type="EMBL" id="KAJ9072877.1"/>
    </source>
</evidence>
<dbReference type="Proteomes" id="UP001165960">
    <property type="component" value="Unassembled WGS sequence"/>
</dbReference>
<sequence>MSFMSQSEESLPRLGTKYHGRSDGILLLRQPVRKTVSQNLRDILAEDSLMRSMFVDSPYRHASTTHPFVAAPMRNQPQPSRPISLKRNSRPPPQLIEDGAAIMPIDKRRSGPAKERPARLQPLFIGQTHSSIDWPSIDTRRSRLSFNPLTRESKIVPLPSTKPKRRCQSVQPLPKAPSKRSPRPTSALPTSTPCKKSPKPKPQPILEDTPQPNSSLASQQPLPEKPNATCQPETTSPQSKLDVPSHWDAATPTPSTEPSPTASNAPTLLDSESNDRQLASWRHSMHSIAHLFKKSKRFSWSPLPNQPNAAGTGSSGS</sequence>
<gene>
    <name evidence="1" type="ORF">DSO57_1022581</name>
</gene>
<comment type="caution">
    <text evidence="1">The sequence shown here is derived from an EMBL/GenBank/DDBJ whole genome shotgun (WGS) entry which is preliminary data.</text>
</comment>
<protein>
    <submittedName>
        <fullName evidence="1">Uncharacterized protein</fullName>
    </submittedName>
</protein>
<dbReference type="EMBL" id="QTSX02002954">
    <property type="protein sequence ID" value="KAJ9072877.1"/>
    <property type="molecule type" value="Genomic_DNA"/>
</dbReference>
<reference evidence="1" key="1">
    <citation type="submission" date="2022-04" db="EMBL/GenBank/DDBJ databases">
        <title>Genome of the entomopathogenic fungus Entomophthora muscae.</title>
        <authorList>
            <person name="Elya C."/>
            <person name="Lovett B.R."/>
            <person name="Lee E."/>
            <person name="Macias A.M."/>
            <person name="Hajek A.E."/>
            <person name="De Bivort B.L."/>
            <person name="Kasson M.T."/>
            <person name="De Fine Licht H.H."/>
            <person name="Stajich J.E."/>
        </authorList>
    </citation>
    <scope>NUCLEOTIDE SEQUENCE</scope>
    <source>
        <strain evidence="1">Berkeley</strain>
    </source>
</reference>
<accession>A0ACC2TE54</accession>
<organism evidence="1 2">
    <name type="scientific">Entomophthora muscae</name>
    <dbReference type="NCBI Taxonomy" id="34485"/>
    <lineage>
        <taxon>Eukaryota</taxon>
        <taxon>Fungi</taxon>
        <taxon>Fungi incertae sedis</taxon>
        <taxon>Zoopagomycota</taxon>
        <taxon>Entomophthoromycotina</taxon>
        <taxon>Entomophthoromycetes</taxon>
        <taxon>Entomophthorales</taxon>
        <taxon>Entomophthoraceae</taxon>
        <taxon>Entomophthora</taxon>
    </lineage>
</organism>
<proteinExistence type="predicted"/>
<name>A0ACC2TE54_9FUNG</name>
<keyword evidence="2" id="KW-1185">Reference proteome</keyword>